<evidence type="ECO:0000313" key="3">
    <source>
        <dbReference type="EMBL" id="MEP0867703.1"/>
    </source>
</evidence>
<reference evidence="3 4" key="1">
    <citation type="submission" date="2022-04" db="EMBL/GenBank/DDBJ databases">
        <title>Positive selection, recombination, and allopatry shape intraspecific diversity of widespread and dominant cyanobacteria.</title>
        <authorList>
            <person name="Wei J."/>
            <person name="Shu W."/>
            <person name="Hu C."/>
        </authorList>
    </citation>
    <scope>NUCLEOTIDE SEQUENCE [LARGE SCALE GENOMIC DNA]</scope>
    <source>
        <strain evidence="3 4">GB2-A5</strain>
    </source>
</reference>
<accession>A0ABV0JW81</accession>
<keyword evidence="4" id="KW-1185">Reference proteome</keyword>
<dbReference type="InterPro" id="IPR012899">
    <property type="entry name" value="LTXXQ"/>
</dbReference>
<dbReference type="EMBL" id="JAMPKK010000082">
    <property type="protein sequence ID" value="MEP0867703.1"/>
    <property type="molecule type" value="Genomic_DNA"/>
</dbReference>
<feature type="region of interest" description="Disordered" evidence="1">
    <location>
        <begin position="79"/>
        <end position="113"/>
    </location>
</feature>
<evidence type="ECO:0000256" key="1">
    <source>
        <dbReference type="SAM" id="MobiDB-lite"/>
    </source>
</evidence>
<evidence type="ECO:0000256" key="2">
    <source>
        <dbReference type="SAM" id="SignalP"/>
    </source>
</evidence>
<feature type="chain" id="PRO_5045453215" evidence="2">
    <location>
        <begin position="33"/>
        <end position="141"/>
    </location>
</feature>
<dbReference type="RefSeq" id="WP_190423294.1">
    <property type="nucleotide sequence ID" value="NZ_JAMPKK010000082.1"/>
</dbReference>
<dbReference type="Pfam" id="PF07813">
    <property type="entry name" value="LTXXQ"/>
    <property type="match status" value="1"/>
</dbReference>
<feature type="signal peptide" evidence="2">
    <location>
        <begin position="1"/>
        <end position="32"/>
    </location>
</feature>
<sequence length="141" mass="16104">MKMKPLFFLPGAIALMLAASPMIPAFTNVAFAGPGRAGGVGMKYNQLNLTDAQKAQMQQIKESTRQQMDAIFTPAQKEQMRLAKEQRQRPNLNLSEDQKSRLQAVRQSTKSQMEALLTADQKQQLEQLRQQWRQRRQQTQS</sequence>
<organism evidence="3 4">
    <name type="scientific">Funiculus sociatus GB2-A5</name>
    <dbReference type="NCBI Taxonomy" id="2933946"/>
    <lineage>
        <taxon>Bacteria</taxon>
        <taxon>Bacillati</taxon>
        <taxon>Cyanobacteriota</taxon>
        <taxon>Cyanophyceae</taxon>
        <taxon>Coleofasciculales</taxon>
        <taxon>Coleofasciculaceae</taxon>
        <taxon>Funiculus</taxon>
    </lineage>
</organism>
<evidence type="ECO:0000313" key="4">
    <source>
        <dbReference type="Proteomes" id="UP001442494"/>
    </source>
</evidence>
<dbReference type="Proteomes" id="UP001442494">
    <property type="component" value="Unassembled WGS sequence"/>
</dbReference>
<keyword evidence="2" id="KW-0732">Signal</keyword>
<name>A0ABV0JW81_9CYAN</name>
<gene>
    <name evidence="3" type="ORF">NDI37_24965</name>
</gene>
<protein>
    <submittedName>
        <fullName evidence="3">Spy/CpxP family protein refolding chaperone</fullName>
    </submittedName>
</protein>
<feature type="compositionally biased region" description="Basic and acidic residues" evidence="1">
    <location>
        <begin position="79"/>
        <end position="88"/>
    </location>
</feature>
<comment type="caution">
    <text evidence="3">The sequence shown here is derived from an EMBL/GenBank/DDBJ whole genome shotgun (WGS) entry which is preliminary data.</text>
</comment>
<proteinExistence type="predicted"/>